<evidence type="ECO:0000313" key="2">
    <source>
        <dbReference type="EMBL" id="KAJ4452802.1"/>
    </source>
</evidence>
<feature type="compositionally biased region" description="Pro residues" evidence="1">
    <location>
        <begin position="32"/>
        <end position="62"/>
    </location>
</feature>
<proteinExistence type="predicted"/>
<keyword evidence="3" id="KW-1185">Reference proteome</keyword>
<evidence type="ECO:0000256" key="1">
    <source>
        <dbReference type="SAM" id="MobiDB-lite"/>
    </source>
</evidence>
<organism evidence="2 3">
    <name type="scientific">Paratrimastix pyriformis</name>
    <dbReference type="NCBI Taxonomy" id="342808"/>
    <lineage>
        <taxon>Eukaryota</taxon>
        <taxon>Metamonada</taxon>
        <taxon>Preaxostyla</taxon>
        <taxon>Paratrimastigidae</taxon>
        <taxon>Paratrimastix</taxon>
    </lineage>
</organism>
<dbReference type="EMBL" id="JAPMOS010000384">
    <property type="protein sequence ID" value="KAJ4452802.1"/>
    <property type="molecule type" value="Genomic_DNA"/>
</dbReference>
<feature type="compositionally biased region" description="Pro residues" evidence="1">
    <location>
        <begin position="71"/>
        <end position="101"/>
    </location>
</feature>
<dbReference type="Proteomes" id="UP001141327">
    <property type="component" value="Unassembled WGS sequence"/>
</dbReference>
<comment type="caution">
    <text evidence="2">The sequence shown here is derived from an EMBL/GenBank/DDBJ whole genome shotgun (WGS) entry which is preliminary data.</text>
</comment>
<evidence type="ECO:0000313" key="3">
    <source>
        <dbReference type="Proteomes" id="UP001141327"/>
    </source>
</evidence>
<feature type="region of interest" description="Disordered" evidence="1">
    <location>
        <begin position="1"/>
        <end position="108"/>
    </location>
</feature>
<sequence length="221" mass="22926">MQKVLGVRCPGLHRRGQPRPPGPGPGRAGPGRPTPADPTPADPAPAAPAPAARPRPPGPGRPAPAAAAPAAPAPAAPAPAAPAPAAPAPAARPRPPSPGRPGPAEQENSIHLQDRVKARIGVNQNVRRCVDVSVSRSAGPSHQTRDPRIRCFLNRIPVVSCVKDVQLSAFIESPVLSTRGYKIHTNLNDFSISQITLSALNDQLSKPGINFGVTDHLIRLC</sequence>
<reference evidence="2" key="1">
    <citation type="journal article" date="2022" name="bioRxiv">
        <title>Genomics of Preaxostyla Flagellates Illuminates Evolutionary Transitions and the Path Towards Mitochondrial Loss.</title>
        <authorList>
            <person name="Novak L.V.F."/>
            <person name="Treitli S.C."/>
            <person name="Pyrih J."/>
            <person name="Halakuc P."/>
            <person name="Pipaliya S.V."/>
            <person name="Vacek V."/>
            <person name="Brzon O."/>
            <person name="Soukal P."/>
            <person name="Eme L."/>
            <person name="Dacks J.B."/>
            <person name="Karnkowska A."/>
            <person name="Elias M."/>
            <person name="Hampl V."/>
        </authorList>
    </citation>
    <scope>NUCLEOTIDE SEQUENCE</scope>
    <source>
        <strain evidence="2">RCP-MX</strain>
    </source>
</reference>
<gene>
    <name evidence="2" type="ORF">PAPYR_12927</name>
</gene>
<name>A0ABQ8U130_9EUKA</name>
<protein>
    <submittedName>
        <fullName evidence="2">Uncharacterized protein</fullName>
    </submittedName>
</protein>
<accession>A0ABQ8U130</accession>